<dbReference type="PIRSF" id="PIRSF032131">
    <property type="entry name" value="UCP032131"/>
    <property type="match status" value="1"/>
</dbReference>
<evidence type="ECO:0000313" key="2">
    <source>
        <dbReference type="Proteomes" id="UP000277294"/>
    </source>
</evidence>
<name>A0A3P4BAU8_9BURK</name>
<dbReference type="RefSeq" id="WP_124081837.1">
    <property type="nucleotide sequence ID" value="NZ_UWPJ01000039.1"/>
</dbReference>
<dbReference type="InterPro" id="IPR009562">
    <property type="entry name" value="DUF1178"/>
</dbReference>
<dbReference type="EMBL" id="UWPJ01000039">
    <property type="protein sequence ID" value="VCU72255.1"/>
    <property type="molecule type" value="Genomic_DNA"/>
</dbReference>
<keyword evidence="2" id="KW-1185">Reference proteome</keyword>
<dbReference type="OrthoDB" id="5295943at2"/>
<reference evidence="1 2" key="1">
    <citation type="submission" date="2018-10" db="EMBL/GenBank/DDBJ databases">
        <authorList>
            <person name="Criscuolo A."/>
        </authorList>
    </citation>
    <scope>NUCLEOTIDE SEQUENCE [LARGE SCALE GENOMIC DNA]</scope>
    <source>
        <strain evidence="1">DnA1</strain>
    </source>
</reference>
<evidence type="ECO:0008006" key="3">
    <source>
        <dbReference type="Google" id="ProtNLM"/>
    </source>
</evidence>
<protein>
    <recommendedName>
        <fullName evidence="3">DUF1178 family protein</fullName>
    </recommendedName>
</protein>
<dbReference type="AlphaFoldDB" id="A0A3P4BAU8"/>
<dbReference type="Pfam" id="PF06676">
    <property type="entry name" value="DUF1178"/>
    <property type="match status" value="1"/>
</dbReference>
<sequence>MAFKVFDLQCGHGHVFEGWFNSHDDFDAQRERGLICCPLCDSKSIDKKLSAPMLNVSGSKAPAEPAARAVPGSLPPAHAQAAALQHLREVLRKTENVGERFAAEARRIHHGDAPERPIRGVATHQEQQSLAEEGIAVAAIPAMLDDDRLQ</sequence>
<proteinExistence type="predicted"/>
<evidence type="ECO:0000313" key="1">
    <source>
        <dbReference type="EMBL" id="VCU72255.1"/>
    </source>
</evidence>
<dbReference type="Proteomes" id="UP000277294">
    <property type="component" value="Unassembled WGS sequence"/>
</dbReference>
<gene>
    <name evidence="1" type="ORF">PIGHUM_04354</name>
</gene>
<organism evidence="1 2">
    <name type="scientific">Pigmentiphaga humi</name>
    <dbReference type="NCBI Taxonomy" id="2478468"/>
    <lineage>
        <taxon>Bacteria</taxon>
        <taxon>Pseudomonadati</taxon>
        <taxon>Pseudomonadota</taxon>
        <taxon>Betaproteobacteria</taxon>
        <taxon>Burkholderiales</taxon>
        <taxon>Alcaligenaceae</taxon>
        <taxon>Pigmentiphaga</taxon>
    </lineage>
</organism>
<accession>A0A3P4BAU8</accession>